<keyword evidence="11 16" id="KW-0249">Electron transport</keyword>
<keyword evidence="9" id="KW-0460">Magnesium</keyword>
<evidence type="ECO:0000256" key="9">
    <source>
        <dbReference type="ARBA" id="ARBA00022842"/>
    </source>
</evidence>
<feature type="domain" description="Cytochrome oxidase subunit II transmembrane region profile" evidence="19">
    <location>
        <begin position="1"/>
        <end position="91"/>
    </location>
</feature>
<dbReference type="InterPro" id="IPR034210">
    <property type="entry name" value="CcO_II_C"/>
</dbReference>
<evidence type="ECO:0000256" key="16">
    <source>
        <dbReference type="RuleBase" id="RU000457"/>
    </source>
</evidence>
<dbReference type="PRINTS" id="PR01166">
    <property type="entry name" value="CYCOXIDASEII"/>
</dbReference>
<dbReference type="SUPFAM" id="SSF81464">
    <property type="entry name" value="Cytochrome c oxidase subunit II-like, transmembrane region"/>
    <property type="match status" value="1"/>
</dbReference>
<evidence type="ECO:0000256" key="3">
    <source>
        <dbReference type="ARBA" id="ARBA00015946"/>
    </source>
</evidence>
<comment type="similarity">
    <text evidence="2 16">Belongs to the cytochrome c oxidase subunit 2 family.</text>
</comment>
<dbReference type="InterPro" id="IPR011759">
    <property type="entry name" value="Cyt_c_oxidase_su2_TM_dom"/>
</dbReference>
<evidence type="ECO:0000256" key="14">
    <source>
        <dbReference type="ARBA" id="ARBA00023136"/>
    </source>
</evidence>
<evidence type="ECO:0000256" key="13">
    <source>
        <dbReference type="ARBA" id="ARBA00023008"/>
    </source>
</evidence>
<dbReference type="InterPro" id="IPR036257">
    <property type="entry name" value="Cyt_c_oxidase_su2_TM_sf"/>
</dbReference>
<sequence length="404" mass="45082">MSLWGQFGFQEGATVLGIEISDLYDHVMFFSVLVFSFVGYLFCKMLMSVFTCRVLLEKQWLEFIWTFLPAGVLLAIGLPSVHLLYVMEDVGAPQITVKAIGHQWYWSYEYCDLGGEDSISFDSYMVPSVDLVVGSYRLLDVDNRFVVPYGVPMRVLVSSSDVIHSWAIPSAGVKVDGVVGRVNQAGLGFFGPGVVYGQCSELCGVNHSFMPICGEVVSCEAYALWLLPKNCPAGKSIWDYCLYWGGLLWWGCGRVAYWTSFAYLGWWKIFGYYFVYMPVKVSVDTTVSVVEGSVRSCCGVIEWGWWFLMSPREAGSYAVTKVDGWVDFLFTTILVGPVKATWNAFGTIGSIIKSAGSGLMHLIESLMGEMGGPDESATKRAVSEEVRVQMVRFFRVMVSRYRGD</sequence>
<protein>
    <recommendedName>
        <fullName evidence="3 16">Cytochrome c oxidase subunit 2</fullName>
    </recommendedName>
</protein>
<evidence type="ECO:0000256" key="7">
    <source>
        <dbReference type="ARBA" id="ARBA00022723"/>
    </source>
</evidence>
<keyword evidence="8 16" id="KW-0999">Mitochondrion inner membrane</keyword>
<evidence type="ECO:0000256" key="6">
    <source>
        <dbReference type="ARBA" id="ARBA00022692"/>
    </source>
</evidence>
<evidence type="ECO:0000256" key="10">
    <source>
        <dbReference type="ARBA" id="ARBA00022967"/>
    </source>
</evidence>
<keyword evidence="10" id="KW-1278">Translocase</keyword>
<evidence type="ECO:0000256" key="8">
    <source>
        <dbReference type="ARBA" id="ARBA00022792"/>
    </source>
</evidence>
<comment type="catalytic activity">
    <reaction evidence="15">
        <text>4 Fe(II)-[cytochrome c] + O2 + 8 H(+)(in) = 4 Fe(III)-[cytochrome c] + 2 H2O + 4 H(+)(out)</text>
        <dbReference type="Rhea" id="RHEA:11436"/>
        <dbReference type="Rhea" id="RHEA-COMP:10350"/>
        <dbReference type="Rhea" id="RHEA-COMP:14399"/>
        <dbReference type="ChEBI" id="CHEBI:15377"/>
        <dbReference type="ChEBI" id="CHEBI:15378"/>
        <dbReference type="ChEBI" id="CHEBI:15379"/>
        <dbReference type="ChEBI" id="CHEBI:29033"/>
        <dbReference type="ChEBI" id="CHEBI:29034"/>
        <dbReference type="EC" id="7.1.1.9"/>
    </reaction>
    <physiologicalReaction direction="left-to-right" evidence="15">
        <dbReference type="Rhea" id="RHEA:11437"/>
    </physiologicalReaction>
</comment>
<dbReference type="PROSITE" id="PS50857">
    <property type="entry name" value="COX2_CUA"/>
    <property type="match status" value="1"/>
</dbReference>
<feature type="transmembrane region" description="Helical" evidence="17">
    <location>
        <begin position="23"/>
        <end position="43"/>
    </location>
</feature>
<dbReference type="CDD" id="cd13912">
    <property type="entry name" value="CcO_II_C"/>
    <property type="match status" value="1"/>
</dbReference>
<comment type="subcellular location">
    <subcellularLocation>
        <location evidence="1 16">Mitochondrion inner membrane</location>
        <topology evidence="1 16">Multi-pass membrane protein</topology>
    </subcellularLocation>
</comment>
<dbReference type="InterPro" id="IPR045187">
    <property type="entry name" value="CcO_II"/>
</dbReference>
<dbReference type="EMBL" id="KU873124">
    <property type="protein sequence ID" value="AQT38568.1"/>
    <property type="molecule type" value="Genomic_DNA"/>
</dbReference>
<evidence type="ECO:0000256" key="15">
    <source>
        <dbReference type="ARBA" id="ARBA00049512"/>
    </source>
</evidence>
<dbReference type="GO" id="GO:0005743">
    <property type="term" value="C:mitochondrial inner membrane"/>
    <property type="evidence" value="ECO:0007669"/>
    <property type="project" value="UniProtKB-SubCell"/>
</dbReference>
<reference evidence="20" key="1">
    <citation type="journal article" date="2017" name="Sci. Rep.">
        <title>Evolution of sex-dependent mtDNA transmission in freshwater mussels (Bivalvia: Unionida).</title>
        <authorList>
            <person name="Guerra D."/>
            <person name="Plazzi F."/>
            <person name="Stewart D.T."/>
            <person name="Bogan A.E."/>
            <person name="Hoeh W.R."/>
            <person name="Breton S."/>
        </authorList>
    </citation>
    <scope>NUCLEOTIDE SEQUENCE</scope>
    <source>
        <strain evidence="20">H1526g</strain>
        <tissue evidence="20">Gonad</tissue>
    </source>
</reference>
<comment type="function">
    <text evidence="16">Component of the cytochrome c oxidase, the last enzyme in the mitochondrial electron transport chain which drives oxidative phosphorylation. The respiratory chain contains 3 multisubunit complexes succinate dehydrogenase (complex II, CII), ubiquinol-cytochrome c oxidoreductase (cytochrome b-c1 complex, complex III, CIII) and cytochrome c oxidase (complex IV, CIV), that cooperate to transfer electrons derived from NADH and succinate to molecular oxygen, creating an electrochemical gradient over the inner membrane that drives transmembrane transport and the ATP synthase. Cytochrome c oxidase is the component of the respiratory chain that catalyzes the reduction of oxygen to water. Electrons originating from reduced cytochrome c in the intermembrane space (IMS) are transferred via the dinuclear copper A center (CU(A)) of subunit 2 and heme A of subunit 1 to the active site in subunit 1, a binuclear center (BNC) formed by heme A3 and copper B (CU(B)). The BNC reduces molecular oxygen to 2 water molecules using 4 electrons from cytochrome c in the IMS and 4 protons from the mitochondrial matrix.</text>
</comment>
<dbReference type="PROSITE" id="PS50999">
    <property type="entry name" value="COX2_TM"/>
    <property type="match status" value="1"/>
</dbReference>
<proteinExistence type="inferred from homology"/>
<dbReference type="InterPro" id="IPR002429">
    <property type="entry name" value="CcO_II-like_C"/>
</dbReference>
<keyword evidence="7 16" id="KW-0479">Metal-binding</keyword>
<evidence type="ECO:0000313" key="20">
    <source>
        <dbReference type="EMBL" id="AQT38568.1"/>
    </source>
</evidence>
<dbReference type="Pfam" id="PF00116">
    <property type="entry name" value="COX2"/>
    <property type="match status" value="1"/>
</dbReference>
<feature type="transmembrane region" description="Helical" evidence="17">
    <location>
        <begin position="63"/>
        <end position="85"/>
    </location>
</feature>
<keyword evidence="16 20" id="KW-0496">Mitochondrion</keyword>
<keyword evidence="6 16" id="KW-0812">Transmembrane</keyword>
<dbReference type="PANTHER" id="PTHR22888">
    <property type="entry name" value="CYTOCHROME C OXIDASE, SUBUNIT II"/>
    <property type="match status" value="1"/>
</dbReference>
<dbReference type="Gene3D" id="1.10.287.90">
    <property type="match status" value="1"/>
</dbReference>
<keyword evidence="13 16" id="KW-0186">Copper</keyword>
<dbReference type="GO" id="GO:0042773">
    <property type="term" value="P:ATP synthesis coupled electron transport"/>
    <property type="evidence" value="ECO:0007669"/>
    <property type="project" value="TreeGrafter"/>
</dbReference>
<dbReference type="AlphaFoldDB" id="A0A1X9JIB4"/>
<dbReference type="Gene3D" id="2.60.40.420">
    <property type="entry name" value="Cupredoxins - blue copper proteins"/>
    <property type="match status" value="1"/>
</dbReference>
<dbReference type="GO" id="GO:0005507">
    <property type="term" value="F:copper ion binding"/>
    <property type="evidence" value="ECO:0007669"/>
    <property type="project" value="InterPro"/>
</dbReference>
<evidence type="ECO:0000256" key="17">
    <source>
        <dbReference type="SAM" id="Phobius"/>
    </source>
</evidence>
<keyword evidence="12 17" id="KW-1133">Transmembrane helix</keyword>
<dbReference type="PROSITE" id="PS00078">
    <property type="entry name" value="COX2"/>
    <property type="match status" value="1"/>
</dbReference>
<evidence type="ECO:0000259" key="19">
    <source>
        <dbReference type="PROSITE" id="PS50999"/>
    </source>
</evidence>
<evidence type="ECO:0000256" key="2">
    <source>
        <dbReference type="ARBA" id="ARBA00007866"/>
    </source>
</evidence>
<comment type="cofactor">
    <cofactor evidence="16">
        <name>Cu cation</name>
        <dbReference type="ChEBI" id="CHEBI:23378"/>
    </cofactor>
    <text evidence="16">Binds a copper A center.</text>
</comment>
<name>A0A1X9JIB4_CUMMO</name>
<gene>
    <name evidence="20" type="primary">cox2</name>
</gene>
<keyword evidence="4 16" id="KW-0813">Transport</keyword>
<keyword evidence="14 16" id="KW-0472">Membrane</keyword>
<dbReference type="InterPro" id="IPR001505">
    <property type="entry name" value="Copper_CuA"/>
</dbReference>
<evidence type="ECO:0000256" key="4">
    <source>
        <dbReference type="ARBA" id="ARBA00022448"/>
    </source>
</evidence>
<dbReference type="SUPFAM" id="SSF49503">
    <property type="entry name" value="Cupredoxins"/>
    <property type="match status" value="1"/>
</dbReference>
<dbReference type="PANTHER" id="PTHR22888:SF9">
    <property type="entry name" value="CYTOCHROME C OXIDASE SUBUNIT 2"/>
    <property type="match status" value="1"/>
</dbReference>
<organism evidence="20">
    <name type="scientific">Cumberlandia monodonta</name>
    <name type="common">Spectacle case pearly mussel</name>
    <name type="synonym">Margaritifera monodonta</name>
    <dbReference type="NCBI Taxonomy" id="52365"/>
    <lineage>
        <taxon>Eukaryota</taxon>
        <taxon>Metazoa</taxon>
        <taxon>Spiralia</taxon>
        <taxon>Lophotrochozoa</taxon>
        <taxon>Mollusca</taxon>
        <taxon>Bivalvia</taxon>
        <taxon>Autobranchia</taxon>
        <taxon>Heteroconchia</taxon>
        <taxon>Palaeoheterodonta</taxon>
        <taxon>Unionida</taxon>
        <taxon>Unionoidea</taxon>
        <taxon>Margaritiferidae</taxon>
        <taxon>Cumberlandia</taxon>
    </lineage>
</organism>
<evidence type="ECO:0000259" key="18">
    <source>
        <dbReference type="PROSITE" id="PS50857"/>
    </source>
</evidence>
<geneLocation type="mitochondrion" evidence="20"/>
<feature type="domain" description="Cytochrome oxidase subunit II copper A binding" evidence="18">
    <location>
        <begin position="92"/>
        <end position="228"/>
    </location>
</feature>
<keyword evidence="5 16" id="KW-0679">Respiratory chain</keyword>
<evidence type="ECO:0000256" key="11">
    <source>
        <dbReference type="ARBA" id="ARBA00022982"/>
    </source>
</evidence>
<evidence type="ECO:0000256" key="12">
    <source>
        <dbReference type="ARBA" id="ARBA00022989"/>
    </source>
</evidence>
<evidence type="ECO:0000256" key="5">
    <source>
        <dbReference type="ARBA" id="ARBA00022660"/>
    </source>
</evidence>
<evidence type="ECO:0000256" key="1">
    <source>
        <dbReference type="ARBA" id="ARBA00004448"/>
    </source>
</evidence>
<dbReference type="GO" id="GO:0004129">
    <property type="term" value="F:cytochrome-c oxidase activity"/>
    <property type="evidence" value="ECO:0007669"/>
    <property type="project" value="UniProtKB-EC"/>
</dbReference>
<dbReference type="FunFam" id="2.60.40.420:FF:000001">
    <property type="entry name" value="Cytochrome c oxidase subunit 2"/>
    <property type="match status" value="1"/>
</dbReference>
<accession>A0A1X9JIB4</accession>
<dbReference type="Pfam" id="PF02790">
    <property type="entry name" value="COX2_TM"/>
    <property type="match status" value="1"/>
</dbReference>
<dbReference type="InterPro" id="IPR008972">
    <property type="entry name" value="Cupredoxin"/>
</dbReference>